<feature type="region of interest" description="Disordered" evidence="1">
    <location>
        <begin position="1"/>
        <end position="23"/>
    </location>
</feature>
<dbReference type="EMBL" id="KQ461198">
    <property type="protein sequence ID" value="KPJ05925.1"/>
    <property type="molecule type" value="Genomic_DNA"/>
</dbReference>
<dbReference type="Proteomes" id="UP000053240">
    <property type="component" value="Unassembled WGS sequence"/>
</dbReference>
<protein>
    <submittedName>
        <fullName evidence="2">Uncharacterized protein</fullName>
    </submittedName>
</protein>
<feature type="region of interest" description="Disordered" evidence="1">
    <location>
        <begin position="64"/>
        <end position="85"/>
    </location>
</feature>
<reference evidence="2 3" key="1">
    <citation type="journal article" date="2015" name="Nat. Commun.">
        <title>Outbred genome sequencing and CRISPR/Cas9 gene editing in butterflies.</title>
        <authorList>
            <person name="Li X."/>
            <person name="Fan D."/>
            <person name="Zhang W."/>
            <person name="Liu G."/>
            <person name="Zhang L."/>
            <person name="Zhao L."/>
            <person name="Fang X."/>
            <person name="Chen L."/>
            <person name="Dong Y."/>
            <person name="Chen Y."/>
            <person name="Ding Y."/>
            <person name="Zhao R."/>
            <person name="Feng M."/>
            <person name="Zhu Y."/>
            <person name="Feng Y."/>
            <person name="Jiang X."/>
            <person name="Zhu D."/>
            <person name="Xiang H."/>
            <person name="Feng X."/>
            <person name="Li S."/>
            <person name="Wang J."/>
            <person name="Zhang G."/>
            <person name="Kronforst M.R."/>
            <person name="Wang W."/>
        </authorList>
    </citation>
    <scope>NUCLEOTIDE SEQUENCE [LARGE SCALE GENOMIC DNA]</scope>
    <source>
        <strain evidence="2">Ya'a_city_454_Pm</strain>
        <tissue evidence="2">Whole body</tissue>
    </source>
</reference>
<dbReference type="InParanoid" id="A0A194QLT6"/>
<gene>
    <name evidence="2" type="ORF">RR48_14367</name>
</gene>
<evidence type="ECO:0000256" key="1">
    <source>
        <dbReference type="SAM" id="MobiDB-lite"/>
    </source>
</evidence>
<evidence type="ECO:0000313" key="2">
    <source>
        <dbReference type="EMBL" id="KPJ05925.1"/>
    </source>
</evidence>
<proteinExistence type="predicted"/>
<dbReference type="AlphaFoldDB" id="A0A194QLT6"/>
<organism evidence="2 3">
    <name type="scientific">Papilio machaon</name>
    <name type="common">Old World swallowtail butterfly</name>
    <dbReference type="NCBI Taxonomy" id="76193"/>
    <lineage>
        <taxon>Eukaryota</taxon>
        <taxon>Metazoa</taxon>
        <taxon>Ecdysozoa</taxon>
        <taxon>Arthropoda</taxon>
        <taxon>Hexapoda</taxon>
        <taxon>Insecta</taxon>
        <taxon>Pterygota</taxon>
        <taxon>Neoptera</taxon>
        <taxon>Endopterygota</taxon>
        <taxon>Lepidoptera</taxon>
        <taxon>Glossata</taxon>
        <taxon>Ditrysia</taxon>
        <taxon>Papilionoidea</taxon>
        <taxon>Papilionidae</taxon>
        <taxon>Papilioninae</taxon>
        <taxon>Papilio</taxon>
    </lineage>
</organism>
<sequence length="85" mass="9676">MELKKGSTQCETPNTLQTDQSTINQIAPRKIDEELLSKLEENSRLLLENNKKITELSEKLATQTDTYANITNRPKHNKPNSPPQN</sequence>
<keyword evidence="3" id="KW-1185">Reference proteome</keyword>
<accession>A0A194QLT6</accession>
<name>A0A194QLT6_PAPMA</name>
<evidence type="ECO:0000313" key="3">
    <source>
        <dbReference type="Proteomes" id="UP000053240"/>
    </source>
</evidence>